<dbReference type="SUPFAM" id="SSF51395">
    <property type="entry name" value="FMN-linked oxidoreductases"/>
    <property type="match status" value="1"/>
</dbReference>
<dbReference type="Pfam" id="PF00724">
    <property type="entry name" value="Oxidored_FMN"/>
    <property type="match status" value="1"/>
</dbReference>
<keyword evidence="5" id="KW-1185">Reference proteome</keyword>
<dbReference type="GO" id="GO:0016491">
    <property type="term" value="F:oxidoreductase activity"/>
    <property type="evidence" value="ECO:0007669"/>
    <property type="project" value="UniProtKB-KW"/>
</dbReference>
<sequence length="401" mass="44954">MKLFEPARIGPCSLKNRIIRSATFEGMCDFHGYPLQAYEHLYKQLASGGVGGIITGFAYISPEGKAMQPGQAGIDCEGMIKYFWPVTKGVHEYGCKIFMQLAHTGRQTRKKETSQDVWGVSNKRSLYFGETPRELSTEQVYLLVKQFGEAAGYAKAAGFDGVQIHAAHGYLIHQFILPSINNRADEFGICNNSKIGTRFLGLVLEEIRNKCGEDFALLIKVSGSDDYFTKFTTEQFASLIGFLDEQKVDGIEISYGTMDNALNIFRGDIPLKVILKHNPVFKSSDNNNSIRRLLYNGLIYCLMRVKLKPFTSAYNLEYAKIAKALTDIPIISVGGFRKGADMRHCLENGFADFISLCRPLICEPDLVDKLQRDESYTSKCVNCNICAVMCDSDQPTRCYKR</sequence>
<dbReference type="GO" id="GO:0010181">
    <property type="term" value="F:FMN binding"/>
    <property type="evidence" value="ECO:0007669"/>
    <property type="project" value="InterPro"/>
</dbReference>
<feature type="domain" description="NADH:flavin oxidoreductase/NADH oxidase N-terminal" evidence="3">
    <location>
        <begin position="2"/>
        <end position="253"/>
    </location>
</feature>
<organism evidence="4 5">
    <name type="scientific">Desulfosporosinus lacus DSM 15449</name>
    <dbReference type="NCBI Taxonomy" id="1121420"/>
    <lineage>
        <taxon>Bacteria</taxon>
        <taxon>Bacillati</taxon>
        <taxon>Bacillota</taxon>
        <taxon>Clostridia</taxon>
        <taxon>Eubacteriales</taxon>
        <taxon>Desulfitobacteriaceae</taxon>
        <taxon>Desulfosporosinus</taxon>
    </lineage>
</organism>
<evidence type="ECO:0000313" key="4">
    <source>
        <dbReference type="EMBL" id="SHI12978.1"/>
    </source>
</evidence>
<dbReference type="STRING" id="1121420.SAMN02746098_02543"/>
<dbReference type="CDD" id="cd02803">
    <property type="entry name" value="OYE_like_FMN_family"/>
    <property type="match status" value="1"/>
</dbReference>
<gene>
    <name evidence="4" type="ORF">SAMN02746098_02543</name>
</gene>
<dbReference type="InterPro" id="IPR013785">
    <property type="entry name" value="Aldolase_TIM"/>
</dbReference>
<reference evidence="5" key="1">
    <citation type="submission" date="2016-11" db="EMBL/GenBank/DDBJ databases">
        <authorList>
            <person name="Varghese N."/>
            <person name="Submissions S."/>
        </authorList>
    </citation>
    <scope>NUCLEOTIDE SEQUENCE [LARGE SCALE GENOMIC DNA]</scope>
    <source>
        <strain evidence="5">DSM 15449</strain>
    </source>
</reference>
<dbReference type="Gene3D" id="3.20.20.70">
    <property type="entry name" value="Aldolase class I"/>
    <property type="match status" value="1"/>
</dbReference>
<dbReference type="Proteomes" id="UP000183954">
    <property type="component" value="Unassembled WGS sequence"/>
</dbReference>
<dbReference type="OrthoDB" id="9772736at2"/>
<dbReference type="EMBL" id="FQXJ01000008">
    <property type="protein sequence ID" value="SHI12978.1"/>
    <property type="molecule type" value="Genomic_DNA"/>
</dbReference>
<dbReference type="RefSeq" id="WP_073030104.1">
    <property type="nucleotide sequence ID" value="NZ_FQXJ01000008.1"/>
</dbReference>
<dbReference type="PANTHER" id="PTHR43656:SF2">
    <property type="entry name" value="BINDING OXIDOREDUCTASE, PUTATIVE (AFU_ORTHOLOGUE AFUA_2G08260)-RELATED"/>
    <property type="match status" value="1"/>
</dbReference>
<dbReference type="PANTHER" id="PTHR43656">
    <property type="entry name" value="BINDING OXIDOREDUCTASE, PUTATIVE (AFU_ORTHOLOGUE AFUA_2G08260)-RELATED"/>
    <property type="match status" value="1"/>
</dbReference>
<dbReference type="InterPro" id="IPR001155">
    <property type="entry name" value="OxRdtase_FMN_N"/>
</dbReference>
<dbReference type="InterPro" id="IPR051799">
    <property type="entry name" value="NADH_flavin_oxidoreductase"/>
</dbReference>
<evidence type="ECO:0000256" key="1">
    <source>
        <dbReference type="ARBA" id="ARBA00022630"/>
    </source>
</evidence>
<protein>
    <submittedName>
        <fullName evidence="4">2,4-dienoyl-CoA reductase</fullName>
    </submittedName>
</protein>
<dbReference type="AlphaFoldDB" id="A0A1M5YM41"/>
<name>A0A1M5YM41_9FIRM</name>
<keyword evidence="1" id="KW-0285">Flavoprotein</keyword>
<keyword evidence="2" id="KW-0560">Oxidoreductase</keyword>
<evidence type="ECO:0000259" key="3">
    <source>
        <dbReference type="Pfam" id="PF00724"/>
    </source>
</evidence>
<evidence type="ECO:0000313" key="5">
    <source>
        <dbReference type="Proteomes" id="UP000183954"/>
    </source>
</evidence>
<proteinExistence type="predicted"/>
<accession>A0A1M5YM41</accession>
<evidence type="ECO:0000256" key="2">
    <source>
        <dbReference type="ARBA" id="ARBA00023002"/>
    </source>
</evidence>